<accession>A0A8E7EKJ7</accession>
<feature type="domain" description="SSD" evidence="8">
    <location>
        <begin position="620"/>
        <end position="725"/>
    </location>
</feature>
<gene>
    <name evidence="9" type="ORF">KHC33_07250</name>
</gene>
<dbReference type="RefSeq" id="WP_214421040.1">
    <property type="nucleotide sequence ID" value="NZ_CP075546.1"/>
</dbReference>
<dbReference type="InterPro" id="IPR004869">
    <property type="entry name" value="MMPL_dom"/>
</dbReference>
<dbReference type="GeneID" id="65096968"/>
<keyword evidence="3" id="KW-1003">Cell membrane</keyword>
<feature type="transmembrane region" description="Helical" evidence="7">
    <location>
        <begin position="577"/>
        <end position="594"/>
    </location>
</feature>
<proteinExistence type="inferred from homology"/>
<feature type="transmembrane region" description="Helical" evidence="7">
    <location>
        <begin position="204"/>
        <end position="225"/>
    </location>
</feature>
<comment type="subcellular location">
    <subcellularLocation>
        <location evidence="1">Cell membrane</location>
        <topology evidence="1">Multi-pass membrane protein</topology>
    </subcellularLocation>
</comment>
<evidence type="ECO:0000256" key="1">
    <source>
        <dbReference type="ARBA" id="ARBA00004651"/>
    </source>
</evidence>
<keyword evidence="6 7" id="KW-0472">Membrane</keyword>
<evidence type="ECO:0000313" key="10">
    <source>
        <dbReference type="Proteomes" id="UP000680656"/>
    </source>
</evidence>
<keyword evidence="4 7" id="KW-0812">Transmembrane</keyword>
<evidence type="ECO:0000256" key="7">
    <source>
        <dbReference type="SAM" id="Phobius"/>
    </source>
</evidence>
<keyword evidence="5 7" id="KW-1133">Transmembrane helix</keyword>
<sequence>MNSIFSGLANLIVHKPGLVSKVVLVMMVVSLFGMTMLSMATGNATYTDITSPRGIMLEHYTDTFEKESVILILECDDSTSPQVLNYLNTITPSLQHLQYVNSVTSIVDVIKPLHNGTIPSSSQEIKEVKSKIPDSILSKLVPSQLMTLVQITLQPGLSDDRKTVALNNIQSFIDSTSIPPGVSIHISGQAAFQQQMKQEMSKSMGILIGAALILMVIVLSLLFSYVNHRFLPILMVAVGLLLTFGFMGLFGIQISMTVMAAFPVLLGLGIDYAIQIHSRLEEEARDHPLSEAITTTITKTGPAVMYAMFATAIGFAAMYVSPVPMIQGFGLVSIIGVMFCYLTSLVGIPLIAVFIQYKPKGHGTSKMADTIDNGLSKTAVWIAKRPVPILMVVLFVAIIGIQADTMIPVSTDENTFVPSDMPAKVNMEKVTRVLGSTTSIPLLITGSDVLSLDAIQWIQTFSEFEKETKSKIIGVSSIVDYILLYNDGVMPRTQSELNTVLDKIPDTQKEQFVNGRMETVIQISTVDLETDQMTSIKKQIEGDLVFITPPPGVQAHITGSFELFSTLVPELVDSKELMIYLGFLFIVVFLIVVYRNVNAVSPIVPIIAIVGWNGVAMYVFGIDYNPMTACLGSMTIGIAAEWTILVMERYLEEREVTSDPIEAIKNSVRKIGSAILVSGLATFFGFSALLFATFPIISNFGLTTIIALAFSLIGAIVVMPAILSFIDQIVHGVEKIEEEVLHIPHKP</sequence>
<feature type="domain" description="SSD" evidence="8">
    <location>
        <begin position="233"/>
        <end position="354"/>
    </location>
</feature>
<feature type="transmembrane region" description="Helical" evidence="7">
    <location>
        <begin position="387"/>
        <end position="407"/>
    </location>
</feature>
<feature type="transmembrane region" description="Helical" evidence="7">
    <location>
        <begin position="303"/>
        <end position="320"/>
    </location>
</feature>
<dbReference type="SUPFAM" id="SSF82866">
    <property type="entry name" value="Multidrug efflux transporter AcrB transmembrane domain"/>
    <property type="match status" value="2"/>
</dbReference>
<feature type="transmembrane region" description="Helical" evidence="7">
    <location>
        <begin position="626"/>
        <end position="645"/>
    </location>
</feature>
<evidence type="ECO:0000313" key="9">
    <source>
        <dbReference type="EMBL" id="QVV90269.1"/>
    </source>
</evidence>
<evidence type="ECO:0000256" key="4">
    <source>
        <dbReference type="ARBA" id="ARBA00022692"/>
    </source>
</evidence>
<feature type="transmembrane region" description="Helical" evidence="7">
    <location>
        <begin position="703"/>
        <end position="726"/>
    </location>
</feature>
<dbReference type="KEGG" id="mrtj:KHC33_07250"/>
<evidence type="ECO:0000256" key="6">
    <source>
        <dbReference type="ARBA" id="ARBA00023136"/>
    </source>
</evidence>
<dbReference type="PANTHER" id="PTHR33406">
    <property type="entry name" value="MEMBRANE PROTEIN MJ1562-RELATED"/>
    <property type="match status" value="1"/>
</dbReference>
<feature type="transmembrane region" description="Helical" evidence="7">
    <location>
        <begin position="231"/>
        <end position="252"/>
    </location>
</feature>
<keyword evidence="10" id="KW-1185">Reference proteome</keyword>
<evidence type="ECO:0000256" key="3">
    <source>
        <dbReference type="ARBA" id="ARBA00022475"/>
    </source>
</evidence>
<feature type="transmembrane region" description="Helical" evidence="7">
    <location>
        <begin position="674"/>
        <end position="697"/>
    </location>
</feature>
<organism evidence="9 10">
    <name type="scientific">Methanospirillum purgamenti</name>
    <dbReference type="NCBI Taxonomy" id="2834276"/>
    <lineage>
        <taxon>Archaea</taxon>
        <taxon>Methanobacteriati</taxon>
        <taxon>Methanobacteriota</taxon>
        <taxon>Stenosarchaea group</taxon>
        <taxon>Methanomicrobia</taxon>
        <taxon>Methanomicrobiales</taxon>
        <taxon>Methanospirillaceae</taxon>
        <taxon>Methanospirillum</taxon>
    </lineage>
</organism>
<feature type="transmembrane region" description="Helical" evidence="7">
    <location>
        <begin position="601"/>
        <end position="620"/>
    </location>
</feature>
<dbReference type="Gene3D" id="1.20.1640.10">
    <property type="entry name" value="Multidrug efflux transporter AcrB transmembrane domain"/>
    <property type="match status" value="2"/>
</dbReference>
<name>A0A8E7EKJ7_9EURY</name>
<dbReference type="NCBIfam" id="TIGR00921">
    <property type="entry name" value="2A067"/>
    <property type="match status" value="1"/>
</dbReference>
<evidence type="ECO:0000256" key="2">
    <source>
        <dbReference type="ARBA" id="ARBA00010157"/>
    </source>
</evidence>
<dbReference type="AlphaFoldDB" id="A0A8E7EKJ7"/>
<dbReference type="Pfam" id="PF03176">
    <property type="entry name" value="MMPL"/>
    <property type="match status" value="2"/>
</dbReference>
<dbReference type="InterPro" id="IPR000731">
    <property type="entry name" value="SSD"/>
</dbReference>
<dbReference type="InterPro" id="IPR050545">
    <property type="entry name" value="Mycobact_MmpL"/>
</dbReference>
<dbReference type="EMBL" id="CP075546">
    <property type="protein sequence ID" value="QVV90269.1"/>
    <property type="molecule type" value="Genomic_DNA"/>
</dbReference>
<feature type="transmembrane region" description="Helical" evidence="7">
    <location>
        <begin position="326"/>
        <end position="357"/>
    </location>
</feature>
<reference evidence="9 10" key="1">
    <citation type="submission" date="2021-05" db="EMBL/GenBank/DDBJ databases">
        <title>A novel Methanospirillum isolate from a pyrite-forming mixed culture.</title>
        <authorList>
            <person name="Bunk B."/>
            <person name="Sproer C."/>
            <person name="Spring S."/>
            <person name="Pester M."/>
        </authorList>
    </citation>
    <scope>NUCLEOTIDE SEQUENCE [LARGE SCALE GENOMIC DNA]</scope>
    <source>
        <strain evidence="9 10">J.3.6.1-F.2.7.3</strain>
    </source>
</reference>
<feature type="transmembrane region" description="Helical" evidence="7">
    <location>
        <begin position="22"/>
        <end position="46"/>
    </location>
</feature>
<dbReference type="PANTHER" id="PTHR33406:SF6">
    <property type="entry name" value="MEMBRANE PROTEIN YDGH-RELATED"/>
    <property type="match status" value="1"/>
</dbReference>
<evidence type="ECO:0000256" key="5">
    <source>
        <dbReference type="ARBA" id="ARBA00022989"/>
    </source>
</evidence>
<comment type="similarity">
    <text evidence="2">Belongs to the resistance-nodulation-cell division (RND) (TC 2.A.6) family. MmpL subfamily.</text>
</comment>
<protein>
    <submittedName>
        <fullName evidence="9">Hydrophobe/amphiphile efflux-3 (HAE3) family transporter</fullName>
    </submittedName>
</protein>
<dbReference type="PROSITE" id="PS50156">
    <property type="entry name" value="SSD"/>
    <property type="match status" value="2"/>
</dbReference>
<dbReference type="Proteomes" id="UP000680656">
    <property type="component" value="Chromosome"/>
</dbReference>
<dbReference type="GO" id="GO:0005886">
    <property type="term" value="C:plasma membrane"/>
    <property type="evidence" value="ECO:0007669"/>
    <property type="project" value="UniProtKB-SubCell"/>
</dbReference>
<evidence type="ECO:0000259" key="8">
    <source>
        <dbReference type="PROSITE" id="PS50156"/>
    </source>
</evidence>